<dbReference type="SUPFAM" id="SSF53850">
    <property type="entry name" value="Periplasmic binding protein-like II"/>
    <property type="match status" value="1"/>
</dbReference>
<feature type="chain" id="PRO_5005513753" evidence="2">
    <location>
        <begin position="27"/>
        <end position="327"/>
    </location>
</feature>
<name>A0A0K8P6A4_PISS1</name>
<reference evidence="4" key="1">
    <citation type="submission" date="2015-07" db="EMBL/GenBank/DDBJ databases">
        <title>Discovery of a poly(ethylene terephthalate assimilation.</title>
        <authorList>
            <person name="Yoshida S."/>
            <person name="Hiraga K."/>
            <person name="Takehana T."/>
            <person name="Taniguchi I."/>
            <person name="Yamaji H."/>
            <person name="Maeda Y."/>
            <person name="Toyohara K."/>
            <person name="Miyamoto K."/>
            <person name="Kimura Y."/>
            <person name="Oda K."/>
        </authorList>
    </citation>
    <scope>NUCLEOTIDE SEQUENCE [LARGE SCALE GENOMIC DNA]</scope>
    <source>
        <strain evidence="4">NBRC 110686 / TISTR 2288 / 201-F6</strain>
    </source>
</reference>
<dbReference type="Pfam" id="PF03401">
    <property type="entry name" value="TctC"/>
    <property type="match status" value="1"/>
</dbReference>
<evidence type="ECO:0000313" key="4">
    <source>
        <dbReference type="Proteomes" id="UP000037660"/>
    </source>
</evidence>
<comment type="caution">
    <text evidence="3">The sequence shown here is derived from an EMBL/GenBank/DDBJ whole genome shotgun (WGS) entry which is preliminary data.</text>
</comment>
<dbReference type="CDD" id="cd07012">
    <property type="entry name" value="PBP2_Bug_TTT"/>
    <property type="match status" value="1"/>
</dbReference>
<gene>
    <name evidence="3" type="ORF">ISF6_4326</name>
</gene>
<accession>A0A0K8P6A4</accession>
<dbReference type="Gene3D" id="3.40.190.150">
    <property type="entry name" value="Bordetella uptake gene, domain 1"/>
    <property type="match status" value="1"/>
</dbReference>
<comment type="similarity">
    <text evidence="1">Belongs to the UPF0065 (bug) family.</text>
</comment>
<dbReference type="PIRSF" id="PIRSF017082">
    <property type="entry name" value="YflP"/>
    <property type="match status" value="1"/>
</dbReference>
<evidence type="ECO:0000256" key="2">
    <source>
        <dbReference type="SAM" id="SignalP"/>
    </source>
</evidence>
<evidence type="ECO:0000313" key="3">
    <source>
        <dbReference type="EMBL" id="GAP38132.1"/>
    </source>
</evidence>
<feature type="signal peptide" evidence="2">
    <location>
        <begin position="1"/>
        <end position="26"/>
    </location>
</feature>
<dbReference type="EMBL" id="BBYR01000066">
    <property type="protein sequence ID" value="GAP38132.1"/>
    <property type="molecule type" value="Genomic_DNA"/>
</dbReference>
<dbReference type="RefSeq" id="WP_054022023.1">
    <property type="nucleotide sequence ID" value="NZ_BBYR01000066.1"/>
</dbReference>
<keyword evidence="2" id="KW-0732">Signal</keyword>
<dbReference type="Proteomes" id="UP000037660">
    <property type="component" value="Unassembled WGS sequence"/>
</dbReference>
<evidence type="ECO:0000256" key="1">
    <source>
        <dbReference type="ARBA" id="ARBA00006987"/>
    </source>
</evidence>
<reference evidence="3 4" key="2">
    <citation type="journal article" date="2016" name="Science">
        <title>A bacterium that degrades and assimilates poly(ethylene terephthalate).</title>
        <authorList>
            <person name="Yoshida S."/>
            <person name="Hiraga K."/>
            <person name="Takehana T."/>
            <person name="Taniguchi I."/>
            <person name="Yamaji H."/>
            <person name="Maeda Y."/>
            <person name="Toyohara K."/>
            <person name="Miyamoto K."/>
            <person name="Kimura Y."/>
            <person name="Oda K."/>
        </authorList>
    </citation>
    <scope>NUCLEOTIDE SEQUENCE [LARGE SCALE GENOMIC DNA]</scope>
    <source>
        <strain evidence="4">NBRC 110686 / TISTR 2288 / 201-F6</strain>
    </source>
</reference>
<dbReference type="Gene3D" id="3.40.190.10">
    <property type="entry name" value="Periplasmic binding protein-like II"/>
    <property type="match status" value="1"/>
</dbReference>
<keyword evidence="4" id="KW-1185">Reference proteome</keyword>
<dbReference type="STRING" id="1547922.ISF6_4326"/>
<sequence length="327" mass="34998">MDANRRRTLVLSAGLPASLWLPTARAQAYPSKPVRIVVPFTPGSVLDVLARLYADRLQPALGQPVIVDNKPGANQLIGVRSVTTSPADGYTVLLSTTELVRAPLTYPNAKFDPMTEFTPIARVGSTSIFFVVPASSPAHTLQEFVELSRKAPGGLNWGSLGQGSGPHFYGELIASQTGAKMNHVPYKGEVPMLPDLFDGRLAAGWVSGLPAAQYTKEGKLRALGAGSVKKRVASLPQVPTLAELGIAGTDVEGFIGYFVAAGTPPAAVKRLSTEMDRIASLPEMRERMLSFGFEPQFGGTPESFRAAMQDVHDGWSRVNKMVKIVID</sequence>
<proteinExistence type="inferred from homology"/>
<organism evidence="3 4">
    <name type="scientific">Piscinibacter sakaiensis</name>
    <name type="common">Ideonella sakaiensis</name>
    <dbReference type="NCBI Taxonomy" id="1547922"/>
    <lineage>
        <taxon>Bacteria</taxon>
        <taxon>Pseudomonadati</taxon>
        <taxon>Pseudomonadota</taxon>
        <taxon>Betaproteobacteria</taxon>
        <taxon>Burkholderiales</taxon>
        <taxon>Sphaerotilaceae</taxon>
        <taxon>Piscinibacter</taxon>
    </lineage>
</organism>
<protein>
    <submittedName>
        <fullName evidence="3">Putative exported protein</fullName>
    </submittedName>
</protein>
<dbReference type="InterPro" id="IPR005064">
    <property type="entry name" value="BUG"/>
</dbReference>
<dbReference type="InterPro" id="IPR042100">
    <property type="entry name" value="Bug_dom1"/>
</dbReference>
<dbReference type="AlphaFoldDB" id="A0A0K8P6A4"/>
<dbReference type="PANTHER" id="PTHR42928:SF5">
    <property type="entry name" value="BLR1237 PROTEIN"/>
    <property type="match status" value="1"/>
</dbReference>
<dbReference type="PANTHER" id="PTHR42928">
    <property type="entry name" value="TRICARBOXYLATE-BINDING PROTEIN"/>
    <property type="match status" value="1"/>
</dbReference>